<evidence type="ECO:0000313" key="4">
    <source>
        <dbReference type="EMBL" id="TCS85523.1"/>
    </source>
</evidence>
<feature type="domain" description="Protein FecR C-terminal" evidence="3">
    <location>
        <begin position="269"/>
        <end position="337"/>
    </location>
</feature>
<evidence type="ECO:0000259" key="3">
    <source>
        <dbReference type="Pfam" id="PF16344"/>
    </source>
</evidence>
<dbReference type="GO" id="GO:0016989">
    <property type="term" value="F:sigma factor antagonist activity"/>
    <property type="evidence" value="ECO:0007669"/>
    <property type="project" value="TreeGrafter"/>
</dbReference>
<evidence type="ECO:0000259" key="2">
    <source>
        <dbReference type="Pfam" id="PF04773"/>
    </source>
</evidence>
<evidence type="ECO:0000256" key="1">
    <source>
        <dbReference type="SAM" id="Phobius"/>
    </source>
</evidence>
<keyword evidence="1" id="KW-0472">Membrane</keyword>
<dbReference type="AlphaFoldDB" id="A0A4R3KMI7"/>
<keyword evidence="1" id="KW-1133">Transmembrane helix</keyword>
<keyword evidence="5" id="KW-1185">Reference proteome</keyword>
<sequence>MDYREFSVEDFVLDPFFRSWIKYNTPGASEFWSDWLAANPGMTARVEEARELVLCLDFKAGEPSETEIREVKDALTKKFRKPEPGAETASAAARSRRFSFSYPVAAALVFLLLAPLAVHFLRSSKLNISTTFGETRNITLPDGSRVSLNANSRISYARDWEGEDGREIWLEGEAFFDIAEKPQGMKPEFYVHAGELTIKVLGTAFNVYRRAGKTSVVLQEGSVELSSASQPASAGKLLMKPGEKVDFEKGNYKIEKVAVEPFLSWKDHRMVFENTELSGIARMLEDNYGYQVIFKDPALEKLRFTGSYSTERIDVFLKALSEAFNIRVSLKDKTITIQ</sequence>
<protein>
    <submittedName>
        <fullName evidence="4">FecR family protein</fullName>
    </submittedName>
</protein>
<name>A0A4R3KMI7_9SPHI</name>
<dbReference type="InterPro" id="IPR006860">
    <property type="entry name" value="FecR"/>
</dbReference>
<feature type="domain" description="FecR protein" evidence="2">
    <location>
        <begin position="128"/>
        <end position="224"/>
    </location>
</feature>
<feature type="transmembrane region" description="Helical" evidence="1">
    <location>
        <begin position="100"/>
        <end position="121"/>
    </location>
</feature>
<reference evidence="4 5" key="1">
    <citation type="submission" date="2019-03" db="EMBL/GenBank/DDBJ databases">
        <title>Genomic Encyclopedia of Type Strains, Phase IV (KMG-IV): sequencing the most valuable type-strain genomes for metagenomic binning, comparative biology and taxonomic classification.</title>
        <authorList>
            <person name="Goeker M."/>
        </authorList>
    </citation>
    <scope>NUCLEOTIDE SEQUENCE [LARGE SCALE GENOMIC DNA]</scope>
    <source>
        <strain evidence="4 5">DSM 21100</strain>
    </source>
</reference>
<dbReference type="Proteomes" id="UP000295807">
    <property type="component" value="Unassembled WGS sequence"/>
</dbReference>
<dbReference type="PANTHER" id="PTHR30273:SF2">
    <property type="entry name" value="PROTEIN FECR"/>
    <property type="match status" value="1"/>
</dbReference>
<comment type="caution">
    <text evidence="4">The sequence shown here is derived from an EMBL/GenBank/DDBJ whole genome shotgun (WGS) entry which is preliminary data.</text>
</comment>
<dbReference type="PANTHER" id="PTHR30273">
    <property type="entry name" value="PERIPLASMIC SIGNAL SENSOR AND SIGMA FACTOR ACTIVATOR FECR-RELATED"/>
    <property type="match status" value="1"/>
</dbReference>
<dbReference type="InterPro" id="IPR012373">
    <property type="entry name" value="Ferrdict_sens_TM"/>
</dbReference>
<keyword evidence="1" id="KW-0812">Transmembrane</keyword>
<dbReference type="OrthoDB" id="1523489at2"/>
<dbReference type="PIRSF" id="PIRSF018266">
    <property type="entry name" value="FecR"/>
    <property type="match status" value="1"/>
</dbReference>
<dbReference type="RefSeq" id="WP_132130235.1">
    <property type="nucleotide sequence ID" value="NZ_CP042432.1"/>
</dbReference>
<dbReference type="Pfam" id="PF16344">
    <property type="entry name" value="FecR_C"/>
    <property type="match status" value="1"/>
</dbReference>
<evidence type="ECO:0000313" key="5">
    <source>
        <dbReference type="Proteomes" id="UP000295807"/>
    </source>
</evidence>
<accession>A0A4R3KMI7</accession>
<gene>
    <name evidence="4" type="ORF">EDD80_11298</name>
</gene>
<dbReference type="Pfam" id="PF04773">
    <property type="entry name" value="FecR"/>
    <property type="match status" value="1"/>
</dbReference>
<dbReference type="Gene3D" id="2.60.120.1440">
    <property type="match status" value="1"/>
</dbReference>
<dbReference type="Gene3D" id="3.55.50.30">
    <property type="match status" value="1"/>
</dbReference>
<dbReference type="EMBL" id="SMAD01000012">
    <property type="protein sequence ID" value="TCS85523.1"/>
    <property type="molecule type" value="Genomic_DNA"/>
</dbReference>
<organism evidence="4 5">
    <name type="scientific">Anseongella ginsenosidimutans</name>
    <dbReference type="NCBI Taxonomy" id="496056"/>
    <lineage>
        <taxon>Bacteria</taxon>
        <taxon>Pseudomonadati</taxon>
        <taxon>Bacteroidota</taxon>
        <taxon>Sphingobacteriia</taxon>
        <taxon>Sphingobacteriales</taxon>
        <taxon>Sphingobacteriaceae</taxon>
        <taxon>Anseongella</taxon>
    </lineage>
</organism>
<dbReference type="InterPro" id="IPR032508">
    <property type="entry name" value="FecR_C"/>
</dbReference>
<proteinExistence type="predicted"/>